<comment type="caution">
    <text evidence="1">The sequence shown here is derived from an EMBL/GenBank/DDBJ whole genome shotgun (WGS) entry which is preliminary data.</text>
</comment>
<reference evidence="1 2" key="1">
    <citation type="submission" date="2019-10" db="EMBL/GenBank/DDBJ databases">
        <title>Assembly and Annotation for the nematode Trichostrongylus colubriformis.</title>
        <authorList>
            <person name="Martin J."/>
        </authorList>
    </citation>
    <scope>NUCLEOTIDE SEQUENCE [LARGE SCALE GENOMIC DNA]</scope>
    <source>
        <strain evidence="1">G859</strain>
        <tissue evidence="1">Whole worm</tissue>
    </source>
</reference>
<organism evidence="1 2">
    <name type="scientific">Trichostrongylus colubriformis</name>
    <name type="common">Black scour worm</name>
    <dbReference type="NCBI Taxonomy" id="6319"/>
    <lineage>
        <taxon>Eukaryota</taxon>
        <taxon>Metazoa</taxon>
        <taxon>Ecdysozoa</taxon>
        <taxon>Nematoda</taxon>
        <taxon>Chromadorea</taxon>
        <taxon>Rhabditida</taxon>
        <taxon>Rhabditina</taxon>
        <taxon>Rhabditomorpha</taxon>
        <taxon>Strongyloidea</taxon>
        <taxon>Trichostrongylidae</taxon>
        <taxon>Trichostrongylus</taxon>
    </lineage>
</organism>
<keyword evidence="2" id="KW-1185">Reference proteome</keyword>
<name>A0AAN8FX99_TRICO</name>
<gene>
    <name evidence="1" type="ORF">GCK32_018028</name>
</gene>
<proteinExistence type="predicted"/>
<dbReference type="Proteomes" id="UP001331761">
    <property type="component" value="Unassembled WGS sequence"/>
</dbReference>
<evidence type="ECO:0000313" key="1">
    <source>
        <dbReference type="EMBL" id="KAK5986115.1"/>
    </source>
</evidence>
<dbReference type="EMBL" id="WIXE01000995">
    <property type="protein sequence ID" value="KAK5986115.1"/>
    <property type="molecule type" value="Genomic_DNA"/>
</dbReference>
<evidence type="ECO:0000313" key="2">
    <source>
        <dbReference type="Proteomes" id="UP001331761"/>
    </source>
</evidence>
<sequence>MVQMRTAKVTEKETVSVCVGAPNRGIAIVLVANRSTILCVYGIDEGCRTTTQSLGVSGRRQRSPTGMPLVWLC</sequence>
<accession>A0AAN8FX99</accession>
<protein>
    <submittedName>
        <fullName evidence="1">Uncharacterized protein</fullName>
    </submittedName>
</protein>
<dbReference type="AlphaFoldDB" id="A0AAN8FX99"/>